<dbReference type="GO" id="GO:0009653">
    <property type="term" value="P:anatomical structure morphogenesis"/>
    <property type="evidence" value="ECO:0007669"/>
    <property type="project" value="UniProtKB-ARBA"/>
</dbReference>
<dbReference type="PROSITE" id="PS00232">
    <property type="entry name" value="CADHERIN_1"/>
    <property type="match status" value="1"/>
</dbReference>
<dbReference type="PANTHER" id="PTHR24028:SF32">
    <property type="entry name" value="CADHERIN-RELATED NEURONAL RECEPTOR VARIABLE 10-RELATED"/>
    <property type="match status" value="1"/>
</dbReference>
<dbReference type="PRINTS" id="PR00205">
    <property type="entry name" value="CADHERIN"/>
</dbReference>
<protein>
    <recommendedName>
        <fullName evidence="10">Cadherin domain-containing protein</fullName>
    </recommendedName>
</protein>
<keyword evidence="2" id="KW-0812">Transmembrane</keyword>
<dbReference type="PANTHER" id="PTHR24028">
    <property type="entry name" value="CADHERIN-87A"/>
    <property type="match status" value="1"/>
</dbReference>
<keyword evidence="3" id="KW-0677">Repeat</keyword>
<dbReference type="InterPro" id="IPR013164">
    <property type="entry name" value="Cadherin_N"/>
</dbReference>
<comment type="caution">
    <text evidence="11">The sequence shown here is derived from an EMBL/GenBank/DDBJ whole genome shotgun (WGS) entry which is preliminary data.</text>
</comment>
<keyword evidence="7" id="KW-0472">Membrane</keyword>
<feature type="domain" description="Cadherin" evidence="10">
    <location>
        <begin position="199"/>
        <end position="239"/>
    </location>
</feature>
<keyword evidence="4 9" id="KW-0106">Calcium</keyword>
<dbReference type="GO" id="GO:0005886">
    <property type="term" value="C:plasma membrane"/>
    <property type="evidence" value="ECO:0007669"/>
    <property type="project" value="InterPro"/>
</dbReference>
<proteinExistence type="predicted"/>
<reference evidence="11 12" key="1">
    <citation type="journal article" date="2019" name="Sci. Data">
        <title>Hybrid genome assembly and annotation of Danionella translucida.</title>
        <authorList>
            <person name="Kadobianskyi M."/>
            <person name="Schulze L."/>
            <person name="Schuelke M."/>
            <person name="Judkewitz B."/>
        </authorList>
    </citation>
    <scope>NUCLEOTIDE SEQUENCE [LARGE SCALE GENOMIC DNA]</scope>
    <source>
        <strain evidence="11 12">Bolton</strain>
    </source>
</reference>
<evidence type="ECO:0000256" key="8">
    <source>
        <dbReference type="ARBA" id="ARBA00023180"/>
    </source>
</evidence>
<evidence type="ECO:0000256" key="9">
    <source>
        <dbReference type="PROSITE-ProRule" id="PRU00043"/>
    </source>
</evidence>
<sequence length="245" mass="26955">MESALGQIVYSVSEEGNKGTVIGNLAKDLKISAQELESRMFQIMPGSNAKYFDVNVKTGSLFVKERIDREDLCGAAQKCALNLEALAQNPHRLYRLEINIVDVNDNAPVFPERFYLVNVTEIASEGDRFHLPIAKDSDVGMVNTSILAELILQKALDREKQAKINLILTAIDGGKPPKTGTLSIIVDVIDVNDNKPVFSKPLYKAKVKENTPIGTKIISVSATDLDEGINCEIEYSFLGRGKLMN</sequence>
<evidence type="ECO:0000256" key="1">
    <source>
        <dbReference type="ARBA" id="ARBA00004167"/>
    </source>
</evidence>
<name>A0A553P138_9TELE</name>
<evidence type="ECO:0000256" key="2">
    <source>
        <dbReference type="ARBA" id="ARBA00022692"/>
    </source>
</evidence>
<dbReference type="InterPro" id="IPR050174">
    <property type="entry name" value="Protocadherin/Cadherin-CA"/>
</dbReference>
<organism evidence="11 12">
    <name type="scientific">Danionella cerebrum</name>
    <dbReference type="NCBI Taxonomy" id="2873325"/>
    <lineage>
        <taxon>Eukaryota</taxon>
        <taxon>Metazoa</taxon>
        <taxon>Chordata</taxon>
        <taxon>Craniata</taxon>
        <taxon>Vertebrata</taxon>
        <taxon>Euteleostomi</taxon>
        <taxon>Actinopterygii</taxon>
        <taxon>Neopterygii</taxon>
        <taxon>Teleostei</taxon>
        <taxon>Ostariophysi</taxon>
        <taxon>Cypriniformes</taxon>
        <taxon>Danionidae</taxon>
        <taxon>Danioninae</taxon>
        <taxon>Danionella</taxon>
    </lineage>
</organism>
<dbReference type="Pfam" id="PF08266">
    <property type="entry name" value="Cadherin_2"/>
    <property type="match status" value="1"/>
</dbReference>
<dbReference type="EMBL" id="SRMA01026755">
    <property type="protein sequence ID" value="TRY71403.1"/>
    <property type="molecule type" value="Genomic_DNA"/>
</dbReference>
<evidence type="ECO:0000313" key="11">
    <source>
        <dbReference type="EMBL" id="TRY71403.1"/>
    </source>
</evidence>
<dbReference type="FunFam" id="2.60.40.60:FF:000307">
    <property type="entry name" value="Zgc:123181"/>
    <property type="match status" value="1"/>
</dbReference>
<dbReference type="Gene3D" id="2.60.40.60">
    <property type="entry name" value="Cadherins"/>
    <property type="match status" value="4"/>
</dbReference>
<dbReference type="InterPro" id="IPR020894">
    <property type="entry name" value="Cadherin_CS"/>
</dbReference>
<keyword evidence="8" id="KW-0325">Glycoprotein</keyword>
<dbReference type="PROSITE" id="PS50268">
    <property type="entry name" value="CADHERIN_2"/>
    <property type="match status" value="3"/>
</dbReference>
<gene>
    <name evidence="11" type="ORF">DNTS_003454</name>
</gene>
<keyword evidence="6" id="KW-1133">Transmembrane helix</keyword>
<dbReference type="SMART" id="SM00112">
    <property type="entry name" value="CA"/>
    <property type="match status" value="2"/>
</dbReference>
<evidence type="ECO:0000256" key="3">
    <source>
        <dbReference type="ARBA" id="ARBA00022737"/>
    </source>
</evidence>
<dbReference type="GO" id="GO:0007156">
    <property type="term" value="P:homophilic cell adhesion via plasma membrane adhesion molecules"/>
    <property type="evidence" value="ECO:0007669"/>
    <property type="project" value="InterPro"/>
</dbReference>
<evidence type="ECO:0000259" key="10">
    <source>
        <dbReference type="PROSITE" id="PS50268"/>
    </source>
</evidence>
<dbReference type="InterPro" id="IPR015919">
    <property type="entry name" value="Cadherin-like_sf"/>
</dbReference>
<keyword evidence="12" id="KW-1185">Reference proteome</keyword>
<dbReference type="InterPro" id="IPR002126">
    <property type="entry name" value="Cadherin-like_dom"/>
</dbReference>
<feature type="domain" description="Cadherin" evidence="10">
    <location>
        <begin position="142"/>
        <end position="198"/>
    </location>
</feature>
<keyword evidence="5" id="KW-0130">Cell adhesion</keyword>
<evidence type="ECO:0000313" key="12">
    <source>
        <dbReference type="Proteomes" id="UP000316079"/>
    </source>
</evidence>
<evidence type="ECO:0000256" key="7">
    <source>
        <dbReference type="ARBA" id="ARBA00023136"/>
    </source>
</evidence>
<dbReference type="SUPFAM" id="SSF49313">
    <property type="entry name" value="Cadherin-like"/>
    <property type="match status" value="3"/>
</dbReference>
<evidence type="ECO:0000256" key="4">
    <source>
        <dbReference type="ARBA" id="ARBA00022837"/>
    </source>
</evidence>
<evidence type="ECO:0000256" key="5">
    <source>
        <dbReference type="ARBA" id="ARBA00022889"/>
    </source>
</evidence>
<evidence type="ECO:0000256" key="6">
    <source>
        <dbReference type="ARBA" id="ARBA00022989"/>
    </source>
</evidence>
<feature type="domain" description="Cadherin" evidence="10">
    <location>
        <begin position="11"/>
        <end position="110"/>
    </location>
</feature>
<comment type="subcellular location">
    <subcellularLocation>
        <location evidence="1">Membrane</location>
        <topology evidence="1">Single-pass membrane protein</topology>
    </subcellularLocation>
</comment>
<dbReference type="CDD" id="cd11304">
    <property type="entry name" value="Cadherin_repeat"/>
    <property type="match status" value="3"/>
</dbReference>
<dbReference type="GO" id="GO:0005509">
    <property type="term" value="F:calcium ion binding"/>
    <property type="evidence" value="ECO:0007669"/>
    <property type="project" value="UniProtKB-UniRule"/>
</dbReference>
<dbReference type="AlphaFoldDB" id="A0A553P138"/>
<dbReference type="OrthoDB" id="6252479at2759"/>
<accession>A0A553P138</accession>
<dbReference type="Proteomes" id="UP000316079">
    <property type="component" value="Unassembled WGS sequence"/>
</dbReference>